<feature type="signal peptide" evidence="1">
    <location>
        <begin position="1"/>
        <end position="18"/>
    </location>
</feature>
<reference evidence="2 3" key="1">
    <citation type="submission" date="2021-11" db="EMBL/GenBank/DDBJ databases">
        <title>Black yeast isolated from Biological Soil Crust.</title>
        <authorList>
            <person name="Kurbessoian T."/>
        </authorList>
    </citation>
    <scope>NUCLEOTIDE SEQUENCE [LARGE SCALE GENOMIC DNA]</scope>
    <source>
        <strain evidence="2 3">CCFEE 5522</strain>
    </source>
</reference>
<feature type="chain" id="PRO_5043575156" evidence="1">
    <location>
        <begin position="19"/>
        <end position="213"/>
    </location>
</feature>
<comment type="caution">
    <text evidence="2">The sequence shown here is derived from an EMBL/GenBank/DDBJ whole genome shotgun (WGS) entry which is preliminary data.</text>
</comment>
<proteinExistence type="predicted"/>
<evidence type="ECO:0000313" key="2">
    <source>
        <dbReference type="EMBL" id="KAK4545723.1"/>
    </source>
</evidence>
<evidence type="ECO:0000256" key="1">
    <source>
        <dbReference type="SAM" id="SignalP"/>
    </source>
</evidence>
<keyword evidence="1" id="KW-0732">Signal</keyword>
<organism evidence="2 3">
    <name type="scientific">Oleoguttula mirabilis</name>
    <dbReference type="NCBI Taxonomy" id="1507867"/>
    <lineage>
        <taxon>Eukaryota</taxon>
        <taxon>Fungi</taxon>
        <taxon>Dikarya</taxon>
        <taxon>Ascomycota</taxon>
        <taxon>Pezizomycotina</taxon>
        <taxon>Dothideomycetes</taxon>
        <taxon>Dothideomycetidae</taxon>
        <taxon>Mycosphaerellales</taxon>
        <taxon>Teratosphaeriaceae</taxon>
        <taxon>Oleoguttula</taxon>
    </lineage>
</organism>
<gene>
    <name evidence="2" type="ORF">LTR36_002677</name>
</gene>
<evidence type="ECO:0000313" key="3">
    <source>
        <dbReference type="Proteomes" id="UP001324427"/>
    </source>
</evidence>
<sequence length="213" mass="22817">MLSTTLFALCALFSTTYAAPIKRTNTITAADIISIDPKTSSCANAPVAGQCRTAEQAAPLVDISFTNFGIADFNSQAALVALMLYESGDFQYSTNIYPGIAGQGTRNMQNPEDNLAYAEFLSTTCTNCGITSAQVQEAEAEGPAAVLDLVNTDEWSFGSAAWFLTTQCGESVQQGLAAGTQTGWENYLTECLRATVNDERNQLWSAAMALKEW</sequence>
<keyword evidence="3" id="KW-1185">Reference proteome</keyword>
<dbReference type="AlphaFoldDB" id="A0AAV9JKL9"/>
<name>A0AAV9JKL9_9PEZI</name>
<dbReference type="Proteomes" id="UP001324427">
    <property type="component" value="Unassembled WGS sequence"/>
</dbReference>
<protein>
    <submittedName>
        <fullName evidence="2">Uncharacterized protein</fullName>
    </submittedName>
</protein>
<accession>A0AAV9JKL9</accession>
<dbReference type="EMBL" id="JAVFHQ010000018">
    <property type="protein sequence ID" value="KAK4545723.1"/>
    <property type="molecule type" value="Genomic_DNA"/>
</dbReference>